<name>A0A290QN88_9BACT</name>
<accession>A0A290QN88</accession>
<organism evidence="6 7">
    <name type="scientific">Nibricoccus aquaticus</name>
    <dbReference type="NCBI Taxonomy" id="2576891"/>
    <lineage>
        <taxon>Bacteria</taxon>
        <taxon>Pseudomonadati</taxon>
        <taxon>Verrucomicrobiota</taxon>
        <taxon>Opitutia</taxon>
        <taxon>Opitutales</taxon>
        <taxon>Opitutaceae</taxon>
        <taxon>Nibricoccus</taxon>
    </lineage>
</organism>
<evidence type="ECO:0000313" key="6">
    <source>
        <dbReference type="EMBL" id="ATC66201.1"/>
    </source>
</evidence>
<evidence type="ECO:0000256" key="3">
    <source>
        <dbReference type="ARBA" id="ARBA00022801"/>
    </source>
</evidence>
<comment type="cofactor">
    <cofactor evidence="1">
        <name>Zn(2+)</name>
        <dbReference type="ChEBI" id="CHEBI:29105"/>
    </cofactor>
</comment>
<evidence type="ECO:0000256" key="2">
    <source>
        <dbReference type="ARBA" id="ARBA00022723"/>
    </source>
</evidence>
<keyword evidence="3 6" id="KW-0378">Hydrolase</keyword>
<dbReference type="InterPro" id="IPR051453">
    <property type="entry name" value="MBL_Glyoxalase_II"/>
</dbReference>
<keyword evidence="2" id="KW-0479">Metal-binding</keyword>
<dbReference type="GO" id="GO:0046872">
    <property type="term" value="F:metal ion binding"/>
    <property type="evidence" value="ECO:0007669"/>
    <property type="project" value="UniProtKB-KW"/>
</dbReference>
<dbReference type="SMART" id="SM00849">
    <property type="entry name" value="Lactamase_B"/>
    <property type="match status" value="1"/>
</dbReference>
<dbReference type="PANTHER" id="PTHR46233">
    <property type="entry name" value="HYDROXYACYLGLUTATHIONE HYDROLASE GLOC"/>
    <property type="match status" value="1"/>
</dbReference>
<dbReference type="GO" id="GO:0016787">
    <property type="term" value="F:hydrolase activity"/>
    <property type="evidence" value="ECO:0007669"/>
    <property type="project" value="UniProtKB-KW"/>
</dbReference>
<dbReference type="Gene3D" id="3.60.15.10">
    <property type="entry name" value="Ribonuclease Z/Hydroxyacylglutathione hydrolase-like"/>
    <property type="match status" value="1"/>
</dbReference>
<feature type="domain" description="Metallo-beta-lactamase" evidence="5">
    <location>
        <begin position="96"/>
        <end position="258"/>
    </location>
</feature>
<sequence>MARIPLEDNYDDVINKAQRGLGITDEQLAHRAQITPADLAALKSGTFHEVAARRVAQHLRLHADALCQLGKKSWYPTQPVFRTGFAAFNGKFEDMTVNSYIIWDERTRHAAIFDPGASGDNLLELVSSEKLNLRSIFLTHTHDDHIADLAKVVDATKAEVWASEREPVDFPAAKTFKDGAFFHLGPFAIKTLLTSGHAPGGVTYFITGLSYPLAVVGDSIFAASMGGAPTPALYSEALTNNRRHILTLYADTVLACGHGPLTTVAQERKHNPFLAY</sequence>
<dbReference type="AlphaFoldDB" id="A0A290QN88"/>
<protein>
    <submittedName>
        <fullName evidence="6">MBL fold metallo-hydrolase</fullName>
    </submittedName>
</protein>
<dbReference type="InterPro" id="IPR036866">
    <property type="entry name" value="RibonucZ/Hydroxyglut_hydro"/>
</dbReference>
<evidence type="ECO:0000256" key="4">
    <source>
        <dbReference type="ARBA" id="ARBA00022833"/>
    </source>
</evidence>
<dbReference type="OrthoDB" id="9802248at2"/>
<keyword evidence="7" id="KW-1185">Reference proteome</keyword>
<evidence type="ECO:0000313" key="7">
    <source>
        <dbReference type="Proteomes" id="UP000217265"/>
    </source>
</evidence>
<reference evidence="6 7" key="1">
    <citation type="submission" date="2017-09" db="EMBL/GenBank/DDBJ databases">
        <title>Complete genome sequence of Verrucomicrobial strain HZ-65, isolated from freshwater.</title>
        <authorList>
            <person name="Choi A."/>
        </authorList>
    </citation>
    <scope>NUCLEOTIDE SEQUENCE [LARGE SCALE GENOMIC DNA]</scope>
    <source>
        <strain evidence="6 7">HZ-65</strain>
    </source>
</reference>
<dbReference type="PANTHER" id="PTHR46233:SF3">
    <property type="entry name" value="HYDROXYACYLGLUTATHIONE HYDROLASE GLOC"/>
    <property type="match status" value="1"/>
</dbReference>
<dbReference type="InterPro" id="IPR001279">
    <property type="entry name" value="Metallo-B-lactamas"/>
</dbReference>
<dbReference type="RefSeq" id="WP_096057828.1">
    <property type="nucleotide sequence ID" value="NZ_CP023344.1"/>
</dbReference>
<dbReference type="KEGG" id="vbh:CMV30_16140"/>
<dbReference type="EMBL" id="CP023344">
    <property type="protein sequence ID" value="ATC66201.1"/>
    <property type="molecule type" value="Genomic_DNA"/>
</dbReference>
<dbReference type="Pfam" id="PF00753">
    <property type="entry name" value="Lactamase_B"/>
    <property type="match status" value="1"/>
</dbReference>
<keyword evidence="4" id="KW-0862">Zinc</keyword>
<evidence type="ECO:0000259" key="5">
    <source>
        <dbReference type="SMART" id="SM00849"/>
    </source>
</evidence>
<dbReference type="SUPFAM" id="SSF56281">
    <property type="entry name" value="Metallo-hydrolase/oxidoreductase"/>
    <property type="match status" value="1"/>
</dbReference>
<evidence type="ECO:0000256" key="1">
    <source>
        <dbReference type="ARBA" id="ARBA00001947"/>
    </source>
</evidence>
<dbReference type="Proteomes" id="UP000217265">
    <property type="component" value="Chromosome"/>
</dbReference>
<proteinExistence type="predicted"/>
<gene>
    <name evidence="6" type="ORF">CMV30_16140</name>
</gene>